<name>A0A553R8Z8_9TELE</name>
<gene>
    <name evidence="1" type="ORF">DNTS_005296</name>
</gene>
<organism evidence="1 2">
    <name type="scientific">Danionella cerebrum</name>
    <dbReference type="NCBI Taxonomy" id="2873325"/>
    <lineage>
        <taxon>Eukaryota</taxon>
        <taxon>Metazoa</taxon>
        <taxon>Chordata</taxon>
        <taxon>Craniata</taxon>
        <taxon>Vertebrata</taxon>
        <taxon>Euteleostomi</taxon>
        <taxon>Actinopterygii</taxon>
        <taxon>Neopterygii</taxon>
        <taxon>Teleostei</taxon>
        <taxon>Ostariophysi</taxon>
        <taxon>Cypriniformes</taxon>
        <taxon>Danionidae</taxon>
        <taxon>Danioninae</taxon>
        <taxon>Danionella</taxon>
    </lineage>
</organism>
<dbReference type="AlphaFoldDB" id="A0A553R8Z8"/>
<evidence type="ECO:0000313" key="1">
    <source>
        <dbReference type="EMBL" id="TRY98626.1"/>
    </source>
</evidence>
<dbReference type="EMBL" id="SRMA01025157">
    <property type="protein sequence ID" value="TRY98626.1"/>
    <property type="molecule type" value="Genomic_DNA"/>
</dbReference>
<keyword evidence="2" id="KW-1185">Reference proteome</keyword>
<reference evidence="1 2" key="1">
    <citation type="journal article" date="2019" name="Sci. Data">
        <title>Hybrid genome assembly and annotation of Danionella translucida.</title>
        <authorList>
            <person name="Kadobianskyi M."/>
            <person name="Schulze L."/>
            <person name="Schuelke M."/>
            <person name="Judkewitz B."/>
        </authorList>
    </citation>
    <scope>NUCLEOTIDE SEQUENCE [LARGE SCALE GENOMIC DNA]</scope>
    <source>
        <strain evidence="1 2">Bolton</strain>
    </source>
</reference>
<accession>A0A553R8Z8</accession>
<protein>
    <submittedName>
        <fullName evidence="1">Uncharacterized protein</fullName>
    </submittedName>
</protein>
<sequence>MLRVPTMRFPCRHLEEPMREAPQRTPLGPEIRWTPVRSPEELEEVFGEQVIQGSGLEGLDALALSRESLAPGAELNWKQMVNQ</sequence>
<comment type="caution">
    <text evidence="1">The sequence shown here is derived from an EMBL/GenBank/DDBJ whole genome shotgun (WGS) entry which is preliminary data.</text>
</comment>
<dbReference type="Proteomes" id="UP000316079">
    <property type="component" value="Unassembled WGS sequence"/>
</dbReference>
<evidence type="ECO:0000313" key="2">
    <source>
        <dbReference type="Proteomes" id="UP000316079"/>
    </source>
</evidence>
<proteinExistence type="predicted"/>